<dbReference type="InterPro" id="IPR036388">
    <property type="entry name" value="WH-like_DNA-bd_sf"/>
</dbReference>
<dbReference type="InterPro" id="IPR036390">
    <property type="entry name" value="WH_DNA-bd_sf"/>
</dbReference>
<dbReference type="PROSITE" id="PS51078">
    <property type="entry name" value="ICLR_ED"/>
    <property type="match status" value="1"/>
</dbReference>
<dbReference type="PANTHER" id="PTHR30136">
    <property type="entry name" value="HELIX-TURN-HELIX TRANSCRIPTIONAL REGULATOR, ICLR FAMILY"/>
    <property type="match status" value="1"/>
</dbReference>
<evidence type="ECO:0000256" key="2">
    <source>
        <dbReference type="ARBA" id="ARBA00023125"/>
    </source>
</evidence>
<dbReference type="Pfam" id="PF01614">
    <property type="entry name" value="IclR_C"/>
    <property type="match status" value="1"/>
</dbReference>
<evidence type="ECO:0000259" key="5">
    <source>
        <dbReference type="PROSITE" id="PS51078"/>
    </source>
</evidence>
<feature type="domain" description="HTH iclR-type" evidence="4">
    <location>
        <begin position="1"/>
        <end position="62"/>
    </location>
</feature>
<evidence type="ECO:0000313" key="6">
    <source>
        <dbReference type="EMBL" id="GGA45983.1"/>
    </source>
</evidence>
<dbReference type="GO" id="GO:0003700">
    <property type="term" value="F:DNA-binding transcription factor activity"/>
    <property type="evidence" value="ECO:0007669"/>
    <property type="project" value="TreeGrafter"/>
</dbReference>
<comment type="caution">
    <text evidence="6">The sequence shown here is derived from an EMBL/GenBank/DDBJ whole genome shotgun (WGS) entry which is preliminary data.</text>
</comment>
<dbReference type="PROSITE" id="PS51077">
    <property type="entry name" value="HTH_ICLR"/>
    <property type="match status" value="1"/>
</dbReference>
<keyword evidence="1" id="KW-0805">Transcription regulation</keyword>
<dbReference type="Pfam" id="PF09339">
    <property type="entry name" value="HTH_IclR"/>
    <property type="match status" value="1"/>
</dbReference>
<dbReference type="Gene3D" id="3.30.450.40">
    <property type="match status" value="1"/>
</dbReference>
<gene>
    <name evidence="6" type="ORF">GCM10011499_14660</name>
</gene>
<dbReference type="AlphaFoldDB" id="A0A916VW98"/>
<dbReference type="InterPro" id="IPR005471">
    <property type="entry name" value="Tscrpt_reg_IclR_N"/>
</dbReference>
<dbReference type="RefSeq" id="WP_127074024.1">
    <property type="nucleotide sequence ID" value="NZ_BMKB01000002.1"/>
</dbReference>
<dbReference type="InterPro" id="IPR029016">
    <property type="entry name" value="GAF-like_dom_sf"/>
</dbReference>
<keyword evidence="7" id="KW-1185">Reference proteome</keyword>
<dbReference type="SMART" id="SM00346">
    <property type="entry name" value="HTH_ICLR"/>
    <property type="match status" value="1"/>
</dbReference>
<protein>
    <submittedName>
        <fullName evidence="6">IclR family transcriptional regulator</fullName>
    </submittedName>
</protein>
<dbReference type="Gene3D" id="1.10.10.10">
    <property type="entry name" value="Winged helix-like DNA-binding domain superfamily/Winged helix DNA-binding domain"/>
    <property type="match status" value="1"/>
</dbReference>
<sequence>MVPSSKAFAILAMLGEQRKTIGAADVARELGMNAITAHRFLRTLAAEGALVEERRGRYRLGYMLVDLGVRAQAQDDLGRHLQPLLDALTRQTEEASMATIYQEGMAVCIARAMPNRSLSVDIRVGDRLEAYCTAHGKLWLAYLPERERTDYLKRTELRAWTLNTVASRAALEAEIATIADQGHAYNLGEREEGITAIAVPVVTRDGKMVAGISMFGPTSRIDRNRLDAALEYLKSAASSAQDLLYGA</sequence>
<proteinExistence type="predicted"/>
<organism evidence="6 7">
    <name type="scientific">Pelagibacterium lentulum</name>
    <dbReference type="NCBI Taxonomy" id="2029865"/>
    <lineage>
        <taxon>Bacteria</taxon>
        <taxon>Pseudomonadati</taxon>
        <taxon>Pseudomonadota</taxon>
        <taxon>Alphaproteobacteria</taxon>
        <taxon>Hyphomicrobiales</taxon>
        <taxon>Devosiaceae</taxon>
        <taxon>Pelagibacterium</taxon>
    </lineage>
</organism>
<dbReference type="PANTHER" id="PTHR30136:SF35">
    <property type="entry name" value="HTH-TYPE TRANSCRIPTIONAL REGULATOR RV1719"/>
    <property type="match status" value="1"/>
</dbReference>
<dbReference type="SUPFAM" id="SSF46785">
    <property type="entry name" value="Winged helix' DNA-binding domain"/>
    <property type="match status" value="1"/>
</dbReference>
<evidence type="ECO:0000256" key="3">
    <source>
        <dbReference type="ARBA" id="ARBA00023163"/>
    </source>
</evidence>
<accession>A0A916VW98</accession>
<dbReference type="SUPFAM" id="SSF55781">
    <property type="entry name" value="GAF domain-like"/>
    <property type="match status" value="1"/>
</dbReference>
<dbReference type="GO" id="GO:0003677">
    <property type="term" value="F:DNA binding"/>
    <property type="evidence" value="ECO:0007669"/>
    <property type="project" value="UniProtKB-KW"/>
</dbReference>
<dbReference type="OrthoDB" id="8210253at2"/>
<name>A0A916VW98_9HYPH</name>
<evidence type="ECO:0000313" key="7">
    <source>
        <dbReference type="Proteomes" id="UP000596977"/>
    </source>
</evidence>
<dbReference type="InterPro" id="IPR050707">
    <property type="entry name" value="HTH_MetabolicPath_Reg"/>
</dbReference>
<dbReference type="InterPro" id="IPR014757">
    <property type="entry name" value="Tscrpt_reg_IclR_C"/>
</dbReference>
<dbReference type="Proteomes" id="UP000596977">
    <property type="component" value="Unassembled WGS sequence"/>
</dbReference>
<keyword evidence="3" id="KW-0804">Transcription</keyword>
<evidence type="ECO:0000259" key="4">
    <source>
        <dbReference type="PROSITE" id="PS51077"/>
    </source>
</evidence>
<keyword evidence="2" id="KW-0238">DNA-binding</keyword>
<feature type="domain" description="IclR-ED" evidence="5">
    <location>
        <begin position="63"/>
        <end position="246"/>
    </location>
</feature>
<dbReference type="EMBL" id="BMKB01000002">
    <property type="protein sequence ID" value="GGA45983.1"/>
    <property type="molecule type" value="Genomic_DNA"/>
</dbReference>
<dbReference type="GO" id="GO:0045892">
    <property type="term" value="P:negative regulation of DNA-templated transcription"/>
    <property type="evidence" value="ECO:0007669"/>
    <property type="project" value="TreeGrafter"/>
</dbReference>
<reference evidence="6 7" key="1">
    <citation type="journal article" date="2014" name="Int. J. Syst. Evol. Microbiol.">
        <title>Complete genome sequence of Corynebacterium casei LMG S-19264T (=DSM 44701T), isolated from a smear-ripened cheese.</title>
        <authorList>
            <consortium name="US DOE Joint Genome Institute (JGI-PGF)"/>
            <person name="Walter F."/>
            <person name="Albersmeier A."/>
            <person name="Kalinowski J."/>
            <person name="Ruckert C."/>
        </authorList>
    </citation>
    <scope>NUCLEOTIDE SEQUENCE [LARGE SCALE GENOMIC DNA]</scope>
    <source>
        <strain evidence="6 7">CGMCC 1.15896</strain>
    </source>
</reference>
<evidence type="ECO:0000256" key="1">
    <source>
        <dbReference type="ARBA" id="ARBA00023015"/>
    </source>
</evidence>